<protein>
    <submittedName>
        <fullName evidence="1">NHLP leader peptide family natural product</fullName>
    </submittedName>
</protein>
<reference evidence="1 2" key="1">
    <citation type="submission" date="2019-11" db="EMBL/GenBank/DDBJ databases">
        <title>Comparison of genomes from free-living endosymbiotic cyanobacteria isolated from Azolla.</title>
        <authorList>
            <person name="Thiel T."/>
            <person name="Pratte B."/>
        </authorList>
    </citation>
    <scope>NUCLEOTIDE SEQUENCE [LARGE SCALE GENOMIC DNA]</scope>
    <source>
        <strain evidence="1 2">N2B</strain>
    </source>
</reference>
<keyword evidence="2" id="KW-1185">Reference proteome</keyword>
<dbReference type="NCBIfam" id="TIGR03793">
    <property type="entry name" value="leader_NHLP"/>
    <property type="match status" value="1"/>
</dbReference>
<proteinExistence type="predicted"/>
<evidence type="ECO:0000313" key="1">
    <source>
        <dbReference type="EMBL" id="MBC1302325.1"/>
    </source>
</evidence>
<dbReference type="RefSeq" id="WP_011317978.1">
    <property type="nucleotide sequence ID" value="NZ_JACKZP010000031.1"/>
</dbReference>
<evidence type="ECO:0000313" key="2">
    <source>
        <dbReference type="Proteomes" id="UP000570851"/>
    </source>
</evidence>
<dbReference type="InterPro" id="IPR036648">
    <property type="entry name" value="CN_Hdrase_a/SCN_Hdrase_g_sf"/>
</dbReference>
<comment type="caution">
    <text evidence="1">The sequence shown here is derived from an EMBL/GenBank/DDBJ whole genome shotgun (WGS) entry which is preliminary data.</text>
</comment>
<gene>
    <name evidence="1" type="ORF">GNE12_10405</name>
</gene>
<dbReference type="InterPro" id="IPR022513">
    <property type="entry name" value="TOMM_pelo"/>
</dbReference>
<sequence length="116" mass="12766">MTPEIKQAISEALAKRSEFERGLIIKAWEDEAFRQELLTNPKAVYARESGHEVPDSFDIEIIEETPGSIKLILPKNPAPVTLEGELTEESLEAIAGGIFVSVFVSVFLAVPNQEIA</sequence>
<organism evidence="1 2">
    <name type="scientific">Trichormus variabilis N2B</name>
    <dbReference type="NCBI Taxonomy" id="2681315"/>
    <lineage>
        <taxon>Bacteria</taxon>
        <taxon>Bacillati</taxon>
        <taxon>Cyanobacteriota</taxon>
        <taxon>Cyanophyceae</taxon>
        <taxon>Nostocales</taxon>
        <taxon>Nostocaceae</taxon>
        <taxon>Trichormus</taxon>
    </lineage>
</organism>
<dbReference type="SUPFAM" id="SSF56209">
    <property type="entry name" value="Nitrile hydratase alpha chain"/>
    <property type="match status" value="1"/>
</dbReference>
<dbReference type="Proteomes" id="UP000570851">
    <property type="component" value="Unassembled WGS sequence"/>
</dbReference>
<dbReference type="Gene3D" id="3.90.330.10">
    <property type="entry name" value="Nitrile hydratase alpha /Thiocyanate hydrolase gamma"/>
    <property type="match status" value="1"/>
</dbReference>
<name>A0ABR6S7E2_ANAVA</name>
<dbReference type="EMBL" id="JACKZP010000031">
    <property type="protein sequence ID" value="MBC1302325.1"/>
    <property type="molecule type" value="Genomic_DNA"/>
</dbReference>
<accession>A0ABR6S7E2</accession>
<dbReference type="GeneID" id="58723799"/>